<dbReference type="EMBL" id="JAATWM020000004">
    <property type="protein sequence ID" value="KAF9880958.1"/>
    <property type="molecule type" value="Genomic_DNA"/>
</dbReference>
<accession>A0A9P6IC95</accession>
<gene>
    <name evidence="1" type="ORF">CkaCkLH20_02000</name>
</gene>
<comment type="caution">
    <text evidence="1">The sequence shown here is derived from an EMBL/GenBank/DDBJ whole genome shotgun (WGS) entry which is preliminary data.</text>
</comment>
<name>A0A9P6IC95_9PEZI</name>
<reference evidence="1" key="2">
    <citation type="submission" date="2020-11" db="EMBL/GenBank/DDBJ databases">
        <title>Whole genome sequencing of Colletotrichum sp.</title>
        <authorList>
            <person name="Li H."/>
        </authorList>
    </citation>
    <scope>NUCLEOTIDE SEQUENCE</scope>
    <source>
        <strain evidence="1">CkLH20</strain>
    </source>
</reference>
<dbReference type="RefSeq" id="XP_038750419.1">
    <property type="nucleotide sequence ID" value="XM_038884719.1"/>
</dbReference>
<protein>
    <submittedName>
        <fullName evidence="1">Uncharacterized protein</fullName>
    </submittedName>
</protein>
<dbReference type="AlphaFoldDB" id="A0A9P6IC95"/>
<sequence>MMHDVPIHGRGFIHDKIKQMIIISKEPVIVTLISPEGQESPISSRFGMSTYDEQITHRSNIPKAKTAIISWLSIDMDKDTMESLDRAVMIIFITMFLPGMTILEFSASLQTTVLAKLVSTMGRLSPLANIVASHLIDWEHNACITISIPRSSSLIGLIKIPLETEITMTILESKMCTVYMPGSHYWDHFLPTASTSDWFILNVYPRHHPVQSSKPEIEVSICESISMAIWIVLDVITRIDTVQSESRKFLFEDFDFWTSKWQNLSSLLTPIAETSALVSIKPEVAYEHEIVSMG</sequence>
<evidence type="ECO:0000313" key="1">
    <source>
        <dbReference type="EMBL" id="KAF9880958.1"/>
    </source>
</evidence>
<dbReference type="Proteomes" id="UP000781932">
    <property type="component" value="Unassembled WGS sequence"/>
</dbReference>
<proteinExistence type="predicted"/>
<reference evidence="1" key="1">
    <citation type="submission" date="2020-03" db="EMBL/GenBank/DDBJ databases">
        <authorList>
            <person name="He L."/>
        </authorList>
    </citation>
    <scope>NUCLEOTIDE SEQUENCE</scope>
    <source>
        <strain evidence="1">CkLH20</strain>
    </source>
</reference>
<organism evidence="1 2">
    <name type="scientific">Colletotrichum karsti</name>
    <dbReference type="NCBI Taxonomy" id="1095194"/>
    <lineage>
        <taxon>Eukaryota</taxon>
        <taxon>Fungi</taxon>
        <taxon>Dikarya</taxon>
        <taxon>Ascomycota</taxon>
        <taxon>Pezizomycotina</taxon>
        <taxon>Sordariomycetes</taxon>
        <taxon>Hypocreomycetidae</taxon>
        <taxon>Glomerellales</taxon>
        <taxon>Glomerellaceae</taxon>
        <taxon>Colletotrichum</taxon>
        <taxon>Colletotrichum boninense species complex</taxon>
    </lineage>
</organism>
<dbReference type="GeneID" id="62157793"/>
<evidence type="ECO:0000313" key="2">
    <source>
        <dbReference type="Proteomes" id="UP000781932"/>
    </source>
</evidence>
<keyword evidence="2" id="KW-1185">Reference proteome</keyword>